<dbReference type="WBParaSite" id="Hba_08670">
    <property type="protein sequence ID" value="Hba_08670"/>
    <property type="gene ID" value="Hba_08670"/>
</dbReference>
<dbReference type="GO" id="GO:0005975">
    <property type="term" value="P:carbohydrate metabolic process"/>
    <property type="evidence" value="ECO:0007669"/>
    <property type="project" value="InterPro"/>
</dbReference>
<dbReference type="InterPro" id="IPR013780">
    <property type="entry name" value="Glyco_hydro_b"/>
</dbReference>
<sequence>MLLSLSTSGIPHVGADVGGFFGNPDEQLLVRWYQAGAFQPFFRAHAHLDSNRREPWLFNKTTTDAIREAIKRKYQLLPYWFVLISQFNIDKITNVICRYTLFYEHTITGLPVMRPFWLEFSDDESGYDEDRQWMVINIRLYVYNWTSHNILNNNVRRVYIKGTIIPLRERVRRSSVLMREDPISLYIALNMKGDFANGTIYMDDGESYGYEKGDFAYWGITFKRF</sequence>
<name>A0A1I7WU03_HETBA</name>
<dbReference type="InterPro" id="IPR000322">
    <property type="entry name" value="Glyco_hydro_31_TIM"/>
</dbReference>
<organism evidence="4 5">
    <name type="scientific">Heterorhabditis bacteriophora</name>
    <name type="common">Entomopathogenic nematode worm</name>
    <dbReference type="NCBI Taxonomy" id="37862"/>
    <lineage>
        <taxon>Eukaryota</taxon>
        <taxon>Metazoa</taxon>
        <taxon>Ecdysozoa</taxon>
        <taxon>Nematoda</taxon>
        <taxon>Chromadorea</taxon>
        <taxon>Rhabditida</taxon>
        <taxon>Rhabditina</taxon>
        <taxon>Rhabditomorpha</taxon>
        <taxon>Strongyloidea</taxon>
        <taxon>Heterorhabditidae</taxon>
        <taxon>Heterorhabditis</taxon>
    </lineage>
</organism>
<accession>A0A1I7WU03</accession>
<comment type="similarity">
    <text evidence="1 2">Belongs to the glycosyl hydrolase 31 family.</text>
</comment>
<feature type="domain" description="Glycoside hydrolase family 31 TIM barrel" evidence="3">
    <location>
        <begin position="1"/>
        <end position="81"/>
    </location>
</feature>
<dbReference type="AlphaFoldDB" id="A0A1I7WU03"/>
<evidence type="ECO:0000256" key="1">
    <source>
        <dbReference type="ARBA" id="ARBA00007806"/>
    </source>
</evidence>
<dbReference type="InterPro" id="IPR017853">
    <property type="entry name" value="GH"/>
</dbReference>
<keyword evidence="2" id="KW-0378">Hydrolase</keyword>
<dbReference type="Proteomes" id="UP000095283">
    <property type="component" value="Unplaced"/>
</dbReference>
<dbReference type="SUPFAM" id="SSF51445">
    <property type="entry name" value="(Trans)glycosidases"/>
    <property type="match status" value="1"/>
</dbReference>
<evidence type="ECO:0000313" key="5">
    <source>
        <dbReference type="WBParaSite" id="Hba_08670"/>
    </source>
</evidence>
<dbReference type="Pfam" id="PF01055">
    <property type="entry name" value="Glyco_hydro_31_2nd"/>
    <property type="match status" value="1"/>
</dbReference>
<evidence type="ECO:0000256" key="2">
    <source>
        <dbReference type="RuleBase" id="RU361185"/>
    </source>
</evidence>
<dbReference type="Gene3D" id="3.20.20.80">
    <property type="entry name" value="Glycosidases"/>
    <property type="match status" value="1"/>
</dbReference>
<proteinExistence type="inferred from homology"/>
<evidence type="ECO:0000259" key="3">
    <source>
        <dbReference type="Pfam" id="PF01055"/>
    </source>
</evidence>
<dbReference type="GO" id="GO:0006491">
    <property type="term" value="P:N-glycan processing"/>
    <property type="evidence" value="ECO:0007669"/>
    <property type="project" value="TreeGrafter"/>
</dbReference>
<reference evidence="5" key="1">
    <citation type="submission" date="2016-11" db="UniProtKB">
        <authorList>
            <consortium name="WormBaseParasite"/>
        </authorList>
    </citation>
    <scope>IDENTIFICATION</scope>
</reference>
<protein>
    <submittedName>
        <fullName evidence="5">DUF5110 domain-containing protein</fullName>
    </submittedName>
</protein>
<dbReference type="GO" id="GO:0090599">
    <property type="term" value="F:alpha-glucosidase activity"/>
    <property type="evidence" value="ECO:0007669"/>
    <property type="project" value="TreeGrafter"/>
</dbReference>
<dbReference type="Gene3D" id="2.60.40.1180">
    <property type="entry name" value="Golgi alpha-mannosidase II"/>
    <property type="match status" value="1"/>
</dbReference>
<evidence type="ECO:0000313" key="4">
    <source>
        <dbReference type="Proteomes" id="UP000095283"/>
    </source>
</evidence>
<dbReference type="PANTHER" id="PTHR22762:SF145">
    <property type="entry name" value="GLYCOSIDE HYDROLASE FAMILY 31 N-TERMINAL DOMAIN-CONTAINING PROTEIN"/>
    <property type="match status" value="1"/>
</dbReference>
<keyword evidence="4" id="KW-1185">Reference proteome</keyword>
<dbReference type="PANTHER" id="PTHR22762">
    <property type="entry name" value="ALPHA-GLUCOSIDASE"/>
    <property type="match status" value="1"/>
</dbReference>
<keyword evidence="2" id="KW-0326">Glycosidase</keyword>